<dbReference type="Pfam" id="PF08240">
    <property type="entry name" value="ADH_N"/>
    <property type="match status" value="1"/>
</dbReference>
<name>A0ABT9IWH0_9BACL</name>
<dbReference type="RefSeq" id="WP_305991619.1">
    <property type="nucleotide sequence ID" value="NZ_JAVAMP010000002.1"/>
</dbReference>
<dbReference type="InterPro" id="IPR011032">
    <property type="entry name" value="GroES-like_sf"/>
</dbReference>
<reference evidence="2 3" key="1">
    <citation type="submission" date="2023-08" db="EMBL/GenBank/DDBJ databases">
        <authorList>
            <person name="Park J.-S."/>
        </authorList>
    </citation>
    <scope>NUCLEOTIDE SEQUENCE [LARGE SCALE GENOMIC DNA]</scope>
    <source>
        <strain evidence="2 3">2205SS18-9</strain>
    </source>
</reference>
<dbReference type="SUPFAM" id="SSF50129">
    <property type="entry name" value="GroES-like"/>
    <property type="match status" value="1"/>
</dbReference>
<dbReference type="CDD" id="cd08267">
    <property type="entry name" value="MDR1"/>
    <property type="match status" value="1"/>
</dbReference>
<dbReference type="SUPFAM" id="SSF51735">
    <property type="entry name" value="NAD(P)-binding Rossmann-fold domains"/>
    <property type="match status" value="1"/>
</dbReference>
<dbReference type="PANTHER" id="PTHR44013:SF1">
    <property type="entry name" value="ZINC-TYPE ALCOHOL DEHYDROGENASE-LIKE PROTEIN C16A3.02C"/>
    <property type="match status" value="1"/>
</dbReference>
<gene>
    <name evidence="2" type="ORF">Q5Y73_06340</name>
</gene>
<dbReference type="Gene3D" id="3.90.180.10">
    <property type="entry name" value="Medium-chain alcohol dehydrogenases, catalytic domain"/>
    <property type="match status" value="1"/>
</dbReference>
<dbReference type="Pfam" id="PF13602">
    <property type="entry name" value="ADH_zinc_N_2"/>
    <property type="match status" value="1"/>
</dbReference>
<feature type="domain" description="Enoyl reductase (ER)" evidence="1">
    <location>
        <begin position="10"/>
        <end position="305"/>
    </location>
</feature>
<organism evidence="2 3">
    <name type="scientific">Chengkuizengella axinellae</name>
    <dbReference type="NCBI Taxonomy" id="3064388"/>
    <lineage>
        <taxon>Bacteria</taxon>
        <taxon>Bacillati</taxon>
        <taxon>Bacillota</taxon>
        <taxon>Bacilli</taxon>
        <taxon>Bacillales</taxon>
        <taxon>Paenibacillaceae</taxon>
        <taxon>Chengkuizengella</taxon>
    </lineage>
</organism>
<dbReference type="SMART" id="SM00829">
    <property type="entry name" value="PKS_ER"/>
    <property type="match status" value="1"/>
</dbReference>
<evidence type="ECO:0000313" key="3">
    <source>
        <dbReference type="Proteomes" id="UP001231941"/>
    </source>
</evidence>
<dbReference type="PANTHER" id="PTHR44013">
    <property type="entry name" value="ZINC-TYPE ALCOHOL DEHYDROGENASE-LIKE PROTEIN C16A3.02C"/>
    <property type="match status" value="1"/>
</dbReference>
<dbReference type="EMBL" id="JAVAMP010000002">
    <property type="protein sequence ID" value="MDP5273714.1"/>
    <property type="molecule type" value="Genomic_DNA"/>
</dbReference>
<proteinExistence type="predicted"/>
<keyword evidence="3" id="KW-1185">Reference proteome</keyword>
<accession>A0ABT9IWH0</accession>
<sequence>MRGIVYEKYGAPEVLHIKELRKPTPKQSEVLIKVYTTTVTKGDVRMRSFSVPPFQWLFARMYLGMLKPKRSILGMELAGEIEEVGEHVTKFKVGDMVFASTFEVDFGGYAEYKCIPEDGVLALKPDKLSFGEAAASVGAGMSAIRCLQKSNIQKGQEVLIYGASGAVGSSAVQIATNHYGSIVTAVCSKKNLELAKSLGAEHIVDYTKQDITQLNKKYDVIFDAVDKLPKSKAKKVLKKTGVYLNVHKDTNSSYSKTRVEELLKIRKLMVEDKFKPYIDRVYPMEEIVEAHRYVDLGHKKGNVVIEILR</sequence>
<dbReference type="InterPro" id="IPR036291">
    <property type="entry name" value="NAD(P)-bd_dom_sf"/>
</dbReference>
<dbReference type="Gene3D" id="3.40.50.720">
    <property type="entry name" value="NAD(P)-binding Rossmann-like Domain"/>
    <property type="match status" value="1"/>
</dbReference>
<dbReference type="InterPro" id="IPR052733">
    <property type="entry name" value="Chloroplast_QOR"/>
</dbReference>
<dbReference type="InterPro" id="IPR020843">
    <property type="entry name" value="ER"/>
</dbReference>
<comment type="caution">
    <text evidence="2">The sequence shown here is derived from an EMBL/GenBank/DDBJ whole genome shotgun (WGS) entry which is preliminary data.</text>
</comment>
<evidence type="ECO:0000259" key="1">
    <source>
        <dbReference type="SMART" id="SM00829"/>
    </source>
</evidence>
<evidence type="ECO:0000313" key="2">
    <source>
        <dbReference type="EMBL" id="MDP5273714.1"/>
    </source>
</evidence>
<dbReference type="InterPro" id="IPR013154">
    <property type="entry name" value="ADH-like_N"/>
</dbReference>
<protein>
    <submittedName>
        <fullName evidence="2">NAD(P)-dependent alcohol dehydrogenase</fullName>
    </submittedName>
</protein>
<dbReference type="Proteomes" id="UP001231941">
    <property type="component" value="Unassembled WGS sequence"/>
</dbReference>